<keyword evidence="2" id="KW-0472">Membrane</keyword>
<evidence type="ECO:0000313" key="5">
    <source>
        <dbReference type="Proteomes" id="UP000228684"/>
    </source>
</evidence>
<dbReference type="Gene3D" id="3.40.50.300">
    <property type="entry name" value="P-loop containing nucleotide triphosphate hydrolases"/>
    <property type="match status" value="1"/>
</dbReference>
<dbReference type="Proteomes" id="UP000228684">
    <property type="component" value="Unassembled WGS sequence"/>
</dbReference>
<dbReference type="InterPro" id="IPR029062">
    <property type="entry name" value="Class_I_gatase-like"/>
</dbReference>
<dbReference type="PANTHER" id="PTHR21343">
    <property type="entry name" value="DETHIOBIOTIN SYNTHETASE"/>
    <property type="match status" value="1"/>
</dbReference>
<dbReference type="SUPFAM" id="SSF52317">
    <property type="entry name" value="Class I glutamine amidotransferase-like"/>
    <property type="match status" value="1"/>
</dbReference>
<feature type="transmembrane region" description="Helical" evidence="2">
    <location>
        <begin position="327"/>
        <end position="347"/>
    </location>
</feature>
<dbReference type="PANTHER" id="PTHR21343:SF9">
    <property type="entry name" value="LIPID II ISOGLUTAMINYL SYNTHASE (GLUTAMINE-HYDROLYZING) SUBUNIT GATD"/>
    <property type="match status" value="1"/>
</dbReference>
<gene>
    <name evidence="4" type="primary">cobQ</name>
    <name evidence="4" type="ORF">magneo_179</name>
</gene>
<proteinExistence type="predicted"/>
<dbReference type="SUPFAM" id="SSF52540">
    <property type="entry name" value="P-loop containing nucleoside triphosphate hydrolases"/>
    <property type="match status" value="1"/>
</dbReference>
<evidence type="ECO:0000256" key="2">
    <source>
        <dbReference type="SAM" id="Phobius"/>
    </source>
</evidence>
<dbReference type="InterPro" id="IPR002586">
    <property type="entry name" value="CobQ/CobB/MinD/ParA_Nub-bd_dom"/>
</dbReference>
<feature type="domain" description="CobQ/CobB/MinD/ParA nucleotide binding" evidence="3">
    <location>
        <begin position="5"/>
        <end position="236"/>
    </location>
</feature>
<sequence>MGTSIVVLATSSNAGKTFICSCLCKIARNIGLRVVPFKAQNMSNASFKSHEQIGCINVAQWIQSVASNQFSSSDFNPFWIKPIGERISQLYVEGDLVRCKFTYPSSRRLRVRMRVKIIDRINWLKNQNDLVVIEGSGSIVEGNLMAFDVGNIWLAKRTSSKISLIADMERGGALASIAGTSCLMGSSERHMINGFILNKFVGRISLLSSGLKSLEKITNWSCLGIIPWIVEALKLPWEDTLFDRYHRFDNKPVVFVVDILFGNGLDELNGLNLESNLNVLMLRSVPNWIPKELRIIILPDSGSVVTTVSRLHQTNWSDYLIRARTHGVLIIGVGVGFLAICSSFGWFKGSIWTDLKTFDANMLFLTTSSYSLRCNCELLSATFGAYGSLYAPWLHRIYGNQNKCEQLIECTGFCYGVRSSNVWSIAVNGVFMSDSFRSGLMRFIGVKPSELVYEDHVQAIMADAAIKVANCIGINLYRLFGL</sequence>
<protein>
    <submittedName>
        <fullName evidence="4">Cobyric acid synthase</fullName>
    </submittedName>
</protein>
<reference evidence="4" key="1">
    <citation type="submission" date="2017-09" db="EMBL/GenBank/DDBJ databases">
        <authorList>
            <person name="Campbell M.A."/>
            <person name="Lukasik P."/>
            <person name="Simon C."/>
            <person name="McCutcheon J.P."/>
        </authorList>
    </citation>
    <scope>NUCLEOTIDE SEQUENCE [LARGE SCALE GENOMIC DNA]</scope>
    <source>
        <strain evidence="4">MAGNEO</strain>
    </source>
</reference>
<keyword evidence="2" id="KW-1133">Transmembrane helix</keyword>
<keyword evidence="5" id="KW-1185">Reference proteome</keyword>
<dbReference type="InterPro" id="IPR027417">
    <property type="entry name" value="P-loop_NTPase"/>
</dbReference>
<keyword evidence="2" id="KW-0812">Transmembrane</keyword>
<evidence type="ECO:0000259" key="3">
    <source>
        <dbReference type="Pfam" id="PF01656"/>
    </source>
</evidence>
<organism evidence="4 5">
    <name type="scientific">Candidatus Hodgkinia cicadicola</name>
    <dbReference type="NCBI Taxonomy" id="573658"/>
    <lineage>
        <taxon>Bacteria</taxon>
        <taxon>Pseudomonadati</taxon>
        <taxon>Pseudomonadota</taxon>
        <taxon>Alphaproteobacteria</taxon>
        <taxon>Hyphomicrobiales</taxon>
        <taxon>Candidatus Hodgkinia</taxon>
    </lineage>
</organism>
<evidence type="ECO:0000256" key="1">
    <source>
        <dbReference type="ARBA" id="ARBA00022962"/>
    </source>
</evidence>
<comment type="caution">
    <text evidence="4">The sequence shown here is derived from an EMBL/GenBank/DDBJ whole genome shotgun (WGS) entry which is preliminary data.</text>
</comment>
<dbReference type="EMBL" id="NXGM01000033">
    <property type="protein sequence ID" value="PIM95433.1"/>
    <property type="molecule type" value="Genomic_DNA"/>
</dbReference>
<dbReference type="Pfam" id="PF01656">
    <property type="entry name" value="CbiA"/>
    <property type="match status" value="1"/>
</dbReference>
<name>A0ABX4MG94_9HYPH</name>
<evidence type="ECO:0000313" key="4">
    <source>
        <dbReference type="EMBL" id="PIM95433.1"/>
    </source>
</evidence>
<accession>A0ABX4MG94</accession>
<keyword evidence="1" id="KW-0315">Glutamine amidotransferase</keyword>